<accession>A0ABY8WD36</accession>
<evidence type="ECO:0008006" key="3">
    <source>
        <dbReference type="Google" id="ProtNLM"/>
    </source>
</evidence>
<evidence type="ECO:0000313" key="2">
    <source>
        <dbReference type="Proteomes" id="UP001240150"/>
    </source>
</evidence>
<dbReference type="EMBL" id="CP126980">
    <property type="protein sequence ID" value="WIM95751.1"/>
    <property type="molecule type" value="Genomic_DNA"/>
</dbReference>
<gene>
    <name evidence="1" type="ORF">ACTOB_007881</name>
</gene>
<organism evidence="1 2">
    <name type="scientific">Actinoplanes oblitus</name>
    <dbReference type="NCBI Taxonomy" id="3040509"/>
    <lineage>
        <taxon>Bacteria</taxon>
        <taxon>Bacillati</taxon>
        <taxon>Actinomycetota</taxon>
        <taxon>Actinomycetes</taxon>
        <taxon>Micromonosporales</taxon>
        <taxon>Micromonosporaceae</taxon>
        <taxon>Actinoplanes</taxon>
    </lineage>
</organism>
<protein>
    <recommendedName>
        <fullName evidence="3">Core-binding (CB) domain-containing protein</fullName>
    </recommendedName>
</protein>
<dbReference type="Proteomes" id="UP001240150">
    <property type="component" value="Chromosome"/>
</dbReference>
<dbReference type="RefSeq" id="WP_284917063.1">
    <property type="nucleotide sequence ID" value="NZ_CP126980.1"/>
</dbReference>
<proteinExistence type="predicted"/>
<name>A0ABY8WD36_9ACTN</name>
<reference evidence="1 2" key="1">
    <citation type="submission" date="2023-06" db="EMBL/GenBank/DDBJ databases">
        <authorList>
            <person name="Yushchuk O."/>
            <person name="Binda E."/>
            <person name="Ruckert-Reed C."/>
            <person name="Fedorenko V."/>
            <person name="Kalinowski J."/>
            <person name="Marinelli F."/>
        </authorList>
    </citation>
    <scope>NUCLEOTIDE SEQUENCE [LARGE SCALE GENOMIC DNA]</scope>
    <source>
        <strain evidence="1 2">NRRL 3884</strain>
    </source>
</reference>
<sequence>MTVATTSLPGNPGPRLQSAWNAMNEPTRAVFRVHLLGNTSAEYLADWLGRSGTAVSASTIRTYRRSLRSSGDRDDR</sequence>
<keyword evidence="2" id="KW-1185">Reference proteome</keyword>
<evidence type="ECO:0000313" key="1">
    <source>
        <dbReference type="EMBL" id="WIM95751.1"/>
    </source>
</evidence>